<name>A0A3M7S9T7_BRAPC</name>
<dbReference type="EMBL" id="REGN01001784">
    <property type="protein sequence ID" value="RNA32554.1"/>
    <property type="molecule type" value="Genomic_DNA"/>
</dbReference>
<sequence length="240" mass="27614">MNRVVHQNRMTKYFMRPEAKSCVETVKAPPQIERFEQQEKADNEKVDVEQGDADNTKNYENSTEMTIFRSPGKADKEAGQLLNGFKCNNCGFVAKNAAGLIEHRRVKWRPSGDKVRLNIMLKLINTKSLHHVAKDESRKQSGEMEVIQEIVVMNIPRRRNIRNVLHLRIKDRAAEEGMLRVLLFFLVVDGTHGPDHRFMCMENAMDNHPNHEVRQRASLLLRSKVSGPRQGRRDGMASTQ</sequence>
<organism evidence="2 3">
    <name type="scientific">Brachionus plicatilis</name>
    <name type="common">Marine rotifer</name>
    <name type="synonym">Brachionus muelleri</name>
    <dbReference type="NCBI Taxonomy" id="10195"/>
    <lineage>
        <taxon>Eukaryota</taxon>
        <taxon>Metazoa</taxon>
        <taxon>Spiralia</taxon>
        <taxon>Gnathifera</taxon>
        <taxon>Rotifera</taxon>
        <taxon>Eurotatoria</taxon>
        <taxon>Monogononta</taxon>
        <taxon>Pseudotrocha</taxon>
        <taxon>Ploima</taxon>
        <taxon>Brachionidae</taxon>
        <taxon>Brachionus</taxon>
    </lineage>
</organism>
<feature type="compositionally biased region" description="Basic and acidic residues" evidence="1">
    <location>
        <begin position="35"/>
        <end position="48"/>
    </location>
</feature>
<evidence type="ECO:0000313" key="2">
    <source>
        <dbReference type="EMBL" id="RNA32554.1"/>
    </source>
</evidence>
<protein>
    <submittedName>
        <fullName evidence="2">Uncharacterized protein</fullName>
    </submittedName>
</protein>
<evidence type="ECO:0000313" key="3">
    <source>
        <dbReference type="Proteomes" id="UP000276133"/>
    </source>
</evidence>
<reference evidence="2 3" key="1">
    <citation type="journal article" date="2018" name="Sci. Rep.">
        <title>Genomic signatures of local adaptation to the degree of environmental predictability in rotifers.</title>
        <authorList>
            <person name="Franch-Gras L."/>
            <person name="Hahn C."/>
            <person name="Garcia-Roger E.M."/>
            <person name="Carmona M.J."/>
            <person name="Serra M."/>
            <person name="Gomez A."/>
        </authorList>
    </citation>
    <scope>NUCLEOTIDE SEQUENCE [LARGE SCALE GENOMIC DNA]</scope>
    <source>
        <strain evidence="2">HYR1</strain>
    </source>
</reference>
<gene>
    <name evidence="2" type="ORF">BpHYR1_015118</name>
</gene>
<dbReference type="Proteomes" id="UP000276133">
    <property type="component" value="Unassembled WGS sequence"/>
</dbReference>
<keyword evidence="3" id="KW-1185">Reference proteome</keyword>
<accession>A0A3M7S9T7</accession>
<dbReference type="AlphaFoldDB" id="A0A3M7S9T7"/>
<evidence type="ECO:0000256" key="1">
    <source>
        <dbReference type="SAM" id="MobiDB-lite"/>
    </source>
</evidence>
<comment type="caution">
    <text evidence="2">The sequence shown here is derived from an EMBL/GenBank/DDBJ whole genome shotgun (WGS) entry which is preliminary data.</text>
</comment>
<proteinExistence type="predicted"/>
<feature type="region of interest" description="Disordered" evidence="1">
    <location>
        <begin position="35"/>
        <end position="58"/>
    </location>
</feature>